<feature type="signal peptide" evidence="13">
    <location>
        <begin position="1"/>
        <end position="16"/>
    </location>
</feature>
<dbReference type="InterPro" id="IPR050344">
    <property type="entry name" value="Peptidase_M1_aminopeptidases"/>
</dbReference>
<keyword evidence="10" id="KW-0482">Metalloprotease</keyword>
<dbReference type="Proteomes" id="UP001229651">
    <property type="component" value="Unassembled WGS sequence"/>
</dbReference>
<keyword evidence="9" id="KW-0862">Zinc</keyword>
<evidence type="ECO:0000313" key="17">
    <source>
        <dbReference type="Proteomes" id="UP001229651"/>
    </source>
</evidence>
<dbReference type="PANTHER" id="PTHR11533">
    <property type="entry name" value="PROTEASE M1 ZINC METALLOPROTEASE"/>
    <property type="match status" value="1"/>
</dbReference>
<keyword evidence="13" id="KW-0732">Signal</keyword>
<evidence type="ECO:0000256" key="5">
    <source>
        <dbReference type="ARBA" id="ARBA00015611"/>
    </source>
</evidence>
<keyword evidence="16" id="KW-0031">Aminopeptidase</keyword>
<dbReference type="EMBL" id="JAUSUT010000001">
    <property type="protein sequence ID" value="MDQ0380933.1"/>
    <property type="molecule type" value="Genomic_DNA"/>
</dbReference>
<evidence type="ECO:0000256" key="1">
    <source>
        <dbReference type="ARBA" id="ARBA00000098"/>
    </source>
</evidence>
<keyword evidence="17" id="KW-1185">Reference proteome</keyword>
<sequence>MTVLLVATASPVAAGAATGSPGAATAGDRLIPTLGNGGYDARDYDVSFDYEPGTTTMRSSVEMTASATQNLSSFSLDSVGQRIGSVTVNGAPAAFRLDPGHEKLLVTPSRTLHRGREFRVRIDYTVDRGVNPAPAYYGLPPDEPSPFVYWAKNDAGFALFGQPDRAHLFVPSNDTPGDKARFTFRVTVPEDRQVAANGTLRSVTTRAGAKSYVYGTAEEIPTNVVQVAVGHFTTLRQTGPHGLPIVSQVPVSMGDYHVPEAVTQRYGITDANIISRVTEAAQRTPEQVRWLEDALGLPFPFEKYGVLGITSLYNNVALETPTLSTFGAPFLALPPEAESPTMVHELVHQYFGDAVSPAMWDDMWLNEGHAVYYERLYSSDQGYANLLDALRQDYGNDQGVRDSDGPPAHLRNAGGILLGTDVPGALALFALHETVGQQTFERIERDFYLTYRGRSATTADYIATANRVSGQDLTPMLTAWLYGAETPPMPGHPDWTTTS</sequence>
<dbReference type="CDD" id="cd09603">
    <property type="entry name" value="M1_APN_like"/>
    <property type="match status" value="1"/>
</dbReference>
<evidence type="ECO:0000313" key="16">
    <source>
        <dbReference type="EMBL" id="MDQ0380933.1"/>
    </source>
</evidence>
<evidence type="ECO:0000259" key="15">
    <source>
        <dbReference type="Pfam" id="PF17900"/>
    </source>
</evidence>
<keyword evidence="8" id="KW-0378">Hydrolase</keyword>
<evidence type="ECO:0000256" key="11">
    <source>
        <dbReference type="ARBA" id="ARBA00029811"/>
    </source>
</evidence>
<keyword evidence="7" id="KW-0479">Metal-binding</keyword>
<dbReference type="GO" id="GO:0004177">
    <property type="term" value="F:aminopeptidase activity"/>
    <property type="evidence" value="ECO:0007669"/>
    <property type="project" value="UniProtKB-KW"/>
</dbReference>
<evidence type="ECO:0000256" key="3">
    <source>
        <dbReference type="ARBA" id="ARBA00010136"/>
    </source>
</evidence>
<evidence type="ECO:0000256" key="9">
    <source>
        <dbReference type="ARBA" id="ARBA00022833"/>
    </source>
</evidence>
<evidence type="ECO:0000256" key="6">
    <source>
        <dbReference type="ARBA" id="ARBA00022670"/>
    </source>
</evidence>
<accession>A0ABU0F0M1</accession>
<organism evidence="16 17">
    <name type="scientific">Amycolatopsis thermophila</name>
    <dbReference type="NCBI Taxonomy" id="206084"/>
    <lineage>
        <taxon>Bacteria</taxon>
        <taxon>Bacillati</taxon>
        <taxon>Actinomycetota</taxon>
        <taxon>Actinomycetes</taxon>
        <taxon>Pseudonocardiales</taxon>
        <taxon>Pseudonocardiaceae</taxon>
        <taxon>Amycolatopsis</taxon>
    </lineage>
</organism>
<dbReference type="RefSeq" id="WP_306995227.1">
    <property type="nucleotide sequence ID" value="NZ_JAUSUT010000001.1"/>
</dbReference>
<comment type="similarity">
    <text evidence="3">Belongs to the peptidase M1 family.</text>
</comment>
<comment type="caution">
    <text evidence="16">The sequence shown here is derived from an EMBL/GenBank/DDBJ whole genome shotgun (WGS) entry which is preliminary data.</text>
</comment>
<reference evidence="16 17" key="1">
    <citation type="submission" date="2023-07" db="EMBL/GenBank/DDBJ databases">
        <title>Sequencing the genomes of 1000 actinobacteria strains.</title>
        <authorList>
            <person name="Klenk H.-P."/>
        </authorList>
    </citation>
    <scope>NUCLEOTIDE SEQUENCE [LARGE SCALE GENOMIC DNA]</scope>
    <source>
        <strain evidence="16 17">DSM 45805</strain>
    </source>
</reference>
<dbReference type="InterPro" id="IPR027268">
    <property type="entry name" value="Peptidase_M4/M1_CTD_sf"/>
</dbReference>
<dbReference type="InterPro" id="IPR014782">
    <property type="entry name" value="Peptidase_M1_dom"/>
</dbReference>
<evidence type="ECO:0000259" key="14">
    <source>
        <dbReference type="Pfam" id="PF01433"/>
    </source>
</evidence>
<feature type="domain" description="Aminopeptidase N-like N-terminal" evidence="15">
    <location>
        <begin position="43"/>
        <end position="221"/>
    </location>
</feature>
<dbReference type="InterPro" id="IPR042097">
    <property type="entry name" value="Aminopeptidase_N-like_N_sf"/>
</dbReference>
<evidence type="ECO:0000256" key="8">
    <source>
        <dbReference type="ARBA" id="ARBA00022801"/>
    </source>
</evidence>
<dbReference type="Gene3D" id="1.10.390.10">
    <property type="entry name" value="Neutral Protease Domain 2"/>
    <property type="match status" value="1"/>
</dbReference>
<evidence type="ECO:0000256" key="2">
    <source>
        <dbReference type="ARBA" id="ARBA00001947"/>
    </source>
</evidence>
<dbReference type="Pfam" id="PF01433">
    <property type="entry name" value="Peptidase_M1"/>
    <property type="match status" value="1"/>
</dbReference>
<dbReference type="EC" id="3.4.11.2" evidence="4"/>
<keyword evidence="6" id="KW-0645">Protease</keyword>
<dbReference type="InterPro" id="IPR001930">
    <property type="entry name" value="Peptidase_M1"/>
</dbReference>
<comment type="catalytic activity">
    <reaction evidence="1">
        <text>Release of an N-terminal amino acid, Xaa-|-Yaa- from a peptide, amide or arylamide. Xaa is preferably Ala, but may be most amino acids including Pro (slow action). When a terminal hydrophobic residue is followed by a prolyl residue, the two may be released as an intact Xaa-Pro dipeptide.</text>
        <dbReference type="EC" id="3.4.11.2"/>
    </reaction>
</comment>
<proteinExistence type="inferred from homology"/>
<name>A0ABU0F0M1_9PSEU</name>
<feature type="chain" id="PRO_5046391809" description="Aminopeptidase N" evidence="13">
    <location>
        <begin position="17"/>
        <end position="499"/>
    </location>
</feature>
<dbReference type="PRINTS" id="PR00756">
    <property type="entry name" value="ALADIPTASE"/>
</dbReference>
<dbReference type="SUPFAM" id="SSF63737">
    <property type="entry name" value="Leukotriene A4 hydrolase N-terminal domain"/>
    <property type="match status" value="1"/>
</dbReference>
<protein>
    <recommendedName>
        <fullName evidence="5">Aminopeptidase N</fullName>
        <ecNumber evidence="4">3.4.11.2</ecNumber>
    </recommendedName>
    <alternativeName>
        <fullName evidence="11">Alanine aminopeptidase</fullName>
    </alternativeName>
    <alternativeName>
        <fullName evidence="12">Lysyl aminopeptidase</fullName>
    </alternativeName>
</protein>
<gene>
    <name evidence="16" type="ORF">FB470_004927</name>
</gene>
<dbReference type="SUPFAM" id="SSF55486">
    <property type="entry name" value="Metalloproteases ('zincins'), catalytic domain"/>
    <property type="match status" value="1"/>
</dbReference>
<dbReference type="Gene3D" id="2.60.40.1730">
    <property type="entry name" value="tricorn interacting facor f3 domain"/>
    <property type="match status" value="1"/>
</dbReference>
<dbReference type="InterPro" id="IPR045357">
    <property type="entry name" value="Aminopeptidase_N-like_N"/>
</dbReference>
<feature type="domain" description="Peptidase M1 membrane alanine aminopeptidase" evidence="14">
    <location>
        <begin position="282"/>
        <end position="380"/>
    </location>
</feature>
<evidence type="ECO:0000256" key="13">
    <source>
        <dbReference type="SAM" id="SignalP"/>
    </source>
</evidence>
<comment type="cofactor">
    <cofactor evidence="2">
        <name>Zn(2+)</name>
        <dbReference type="ChEBI" id="CHEBI:29105"/>
    </cofactor>
</comment>
<evidence type="ECO:0000256" key="4">
    <source>
        <dbReference type="ARBA" id="ARBA00012564"/>
    </source>
</evidence>
<dbReference type="Pfam" id="PF17900">
    <property type="entry name" value="Peptidase_M1_N"/>
    <property type="match status" value="1"/>
</dbReference>
<evidence type="ECO:0000256" key="12">
    <source>
        <dbReference type="ARBA" id="ARBA00031533"/>
    </source>
</evidence>
<evidence type="ECO:0000256" key="10">
    <source>
        <dbReference type="ARBA" id="ARBA00023049"/>
    </source>
</evidence>
<evidence type="ECO:0000256" key="7">
    <source>
        <dbReference type="ARBA" id="ARBA00022723"/>
    </source>
</evidence>